<dbReference type="SUPFAM" id="SSF54518">
    <property type="entry name" value="Tubby C-terminal domain-like"/>
    <property type="match status" value="1"/>
</dbReference>
<name>A0ABW2XYE4_9ACTN</name>
<proteinExistence type="predicted"/>
<accession>A0ABW2XYE4</accession>
<evidence type="ECO:0000313" key="1">
    <source>
        <dbReference type="EMBL" id="MFD0691404.1"/>
    </source>
</evidence>
<comment type="caution">
    <text evidence="1">The sequence shown here is derived from an EMBL/GenBank/DDBJ whole genome shotgun (WGS) entry which is preliminary data.</text>
</comment>
<dbReference type="Pfam" id="PF03803">
    <property type="entry name" value="Scramblase"/>
    <property type="match status" value="1"/>
</dbReference>
<dbReference type="InterPro" id="IPR025659">
    <property type="entry name" value="Tubby-like_C"/>
</dbReference>
<dbReference type="Proteomes" id="UP001597063">
    <property type="component" value="Unassembled WGS sequence"/>
</dbReference>
<keyword evidence="2" id="KW-1185">Reference proteome</keyword>
<protein>
    <submittedName>
        <fullName evidence="1">Phospholipid scramblase-related protein</fullName>
    </submittedName>
</protein>
<dbReference type="PANTHER" id="PTHR23248:SF9">
    <property type="entry name" value="PHOSPHOLIPID SCRAMBLASE"/>
    <property type="match status" value="1"/>
</dbReference>
<sequence>MHALFAASTLRVEQPPGVPSARSKYTILDGAGVLLARAAEERVPVRRQAFRALFGDAGGAPRTVQVTGVDGAPLFVIAKPKGAAGAVVLDPAGAVIGDLRRGRRTFVYSLHDGAGRVVGELAGNRLGRRFAVTDHAGVEVAQIDKKWAGLGKEVLTTADRYTVDLRRPMHGPLHVLVIAAALAIDLMHYEEKDFTP</sequence>
<dbReference type="PANTHER" id="PTHR23248">
    <property type="entry name" value="PHOSPHOLIPID SCRAMBLASE-RELATED"/>
    <property type="match status" value="1"/>
</dbReference>
<organism evidence="1 2">
    <name type="scientific">Actinomadura fibrosa</name>
    <dbReference type="NCBI Taxonomy" id="111802"/>
    <lineage>
        <taxon>Bacteria</taxon>
        <taxon>Bacillati</taxon>
        <taxon>Actinomycetota</taxon>
        <taxon>Actinomycetes</taxon>
        <taxon>Streptosporangiales</taxon>
        <taxon>Thermomonosporaceae</taxon>
        <taxon>Actinomadura</taxon>
    </lineage>
</organism>
<gene>
    <name evidence="1" type="ORF">ACFQZM_43425</name>
</gene>
<dbReference type="InterPro" id="IPR005552">
    <property type="entry name" value="Scramblase"/>
</dbReference>
<dbReference type="EMBL" id="JBHTGP010000031">
    <property type="protein sequence ID" value="MFD0691404.1"/>
    <property type="molecule type" value="Genomic_DNA"/>
</dbReference>
<reference evidence="2" key="1">
    <citation type="journal article" date="2019" name="Int. J. Syst. Evol. Microbiol.">
        <title>The Global Catalogue of Microorganisms (GCM) 10K type strain sequencing project: providing services to taxonomists for standard genome sequencing and annotation.</title>
        <authorList>
            <consortium name="The Broad Institute Genomics Platform"/>
            <consortium name="The Broad Institute Genome Sequencing Center for Infectious Disease"/>
            <person name="Wu L."/>
            <person name="Ma J."/>
        </authorList>
    </citation>
    <scope>NUCLEOTIDE SEQUENCE [LARGE SCALE GENOMIC DNA]</scope>
    <source>
        <strain evidence="2">JCM 9371</strain>
    </source>
</reference>
<evidence type="ECO:0000313" key="2">
    <source>
        <dbReference type="Proteomes" id="UP001597063"/>
    </source>
</evidence>